<reference evidence="1" key="1">
    <citation type="submission" date="2018-02" db="EMBL/GenBank/DDBJ databases">
        <title>The genomes of Aspergillus section Nigri reveals drivers in fungal speciation.</title>
        <authorList>
            <consortium name="DOE Joint Genome Institute"/>
            <person name="Vesth T.C."/>
            <person name="Nybo J."/>
            <person name="Theobald S."/>
            <person name="Brandl J."/>
            <person name="Frisvad J.C."/>
            <person name="Nielsen K.F."/>
            <person name="Lyhne E.K."/>
            <person name="Kogle M.E."/>
            <person name="Kuo A."/>
            <person name="Riley R."/>
            <person name="Clum A."/>
            <person name="Nolan M."/>
            <person name="Lipzen A."/>
            <person name="Salamov A."/>
            <person name="Henrissat B."/>
            <person name="Wiebenga A."/>
            <person name="De vries R.P."/>
            <person name="Grigoriev I.V."/>
            <person name="Mortensen U.H."/>
            <person name="Andersen M.R."/>
            <person name="Baker S.E."/>
        </authorList>
    </citation>
    <scope>NUCLEOTIDE SEQUENCE</scope>
    <source>
        <strain evidence="1">CBS 115574</strain>
    </source>
</reference>
<dbReference type="Proteomes" id="UP000249748">
    <property type="component" value="Unassembled WGS sequence"/>
</dbReference>
<gene>
    <name evidence="1" type="ORF">BO79DRAFT_233199</name>
</gene>
<evidence type="ECO:0000313" key="2">
    <source>
        <dbReference type="Proteomes" id="UP000249748"/>
    </source>
</evidence>
<accession>A0ACD1HZY2</accession>
<sequence length="139" mass="15591">MGVLRSTERPSRYLDETAPPTRGPAIFHHQSERWRVLALFPLAAACPPRMLLPSSQGPFSLVHTMVLTRFRLAVCLGNMADGVHSTYFPFWLLPLCERRTNAGSIRKRNISSCNRHAGGRAPAPRLIVIFRFQTPAKPT</sequence>
<proteinExistence type="predicted"/>
<organism evidence="1 2">
    <name type="scientific">Aspergillus costaricaensis CBS 115574</name>
    <dbReference type="NCBI Taxonomy" id="1448317"/>
    <lineage>
        <taxon>Eukaryota</taxon>
        <taxon>Fungi</taxon>
        <taxon>Dikarya</taxon>
        <taxon>Ascomycota</taxon>
        <taxon>Pezizomycotina</taxon>
        <taxon>Eurotiomycetes</taxon>
        <taxon>Eurotiomycetidae</taxon>
        <taxon>Eurotiales</taxon>
        <taxon>Aspergillaceae</taxon>
        <taxon>Aspergillus</taxon>
        <taxon>Aspergillus subgen. Circumdati</taxon>
    </lineage>
</organism>
<evidence type="ECO:0000313" key="1">
    <source>
        <dbReference type="EMBL" id="RAK83566.1"/>
    </source>
</evidence>
<protein>
    <submittedName>
        <fullName evidence="1">Uncharacterized protein</fullName>
    </submittedName>
</protein>
<keyword evidence="2" id="KW-1185">Reference proteome</keyword>
<name>A0ACD1HZY2_9EURO</name>
<dbReference type="EMBL" id="KZ824587">
    <property type="protein sequence ID" value="RAK83566.1"/>
    <property type="molecule type" value="Genomic_DNA"/>
</dbReference>